<keyword evidence="2" id="KW-1185">Reference proteome</keyword>
<gene>
    <name evidence="1" type="ORF">M408DRAFT_194189</name>
</gene>
<evidence type="ECO:0000313" key="1">
    <source>
        <dbReference type="EMBL" id="KIM26237.1"/>
    </source>
</evidence>
<reference evidence="1 2" key="1">
    <citation type="submission" date="2014-04" db="EMBL/GenBank/DDBJ databases">
        <authorList>
            <consortium name="DOE Joint Genome Institute"/>
            <person name="Kuo A."/>
            <person name="Zuccaro A."/>
            <person name="Kohler A."/>
            <person name="Nagy L.G."/>
            <person name="Floudas D."/>
            <person name="Copeland A."/>
            <person name="Barry K.W."/>
            <person name="Cichocki N."/>
            <person name="Veneault-Fourrey C."/>
            <person name="LaButti K."/>
            <person name="Lindquist E.A."/>
            <person name="Lipzen A."/>
            <person name="Lundell T."/>
            <person name="Morin E."/>
            <person name="Murat C."/>
            <person name="Sun H."/>
            <person name="Tunlid A."/>
            <person name="Henrissat B."/>
            <person name="Grigoriev I.V."/>
            <person name="Hibbett D.S."/>
            <person name="Martin F."/>
            <person name="Nordberg H.P."/>
            <person name="Cantor M.N."/>
            <person name="Hua S.X."/>
        </authorList>
    </citation>
    <scope>NUCLEOTIDE SEQUENCE [LARGE SCALE GENOMIC DNA]</scope>
    <source>
        <strain evidence="1 2">MAFF 305830</strain>
    </source>
</reference>
<dbReference type="EMBL" id="KN824307">
    <property type="protein sequence ID" value="KIM26237.1"/>
    <property type="molecule type" value="Genomic_DNA"/>
</dbReference>
<dbReference type="HOGENOM" id="CLU_1415975_0_0_1"/>
<proteinExistence type="predicted"/>
<dbReference type="AlphaFoldDB" id="A0A0C2XAM8"/>
<organism evidence="1 2">
    <name type="scientific">Serendipita vermifera MAFF 305830</name>
    <dbReference type="NCBI Taxonomy" id="933852"/>
    <lineage>
        <taxon>Eukaryota</taxon>
        <taxon>Fungi</taxon>
        <taxon>Dikarya</taxon>
        <taxon>Basidiomycota</taxon>
        <taxon>Agaricomycotina</taxon>
        <taxon>Agaricomycetes</taxon>
        <taxon>Sebacinales</taxon>
        <taxon>Serendipitaceae</taxon>
        <taxon>Serendipita</taxon>
    </lineage>
</organism>
<protein>
    <submittedName>
        <fullName evidence="1">Uncharacterized protein</fullName>
    </submittedName>
</protein>
<evidence type="ECO:0000313" key="2">
    <source>
        <dbReference type="Proteomes" id="UP000054097"/>
    </source>
</evidence>
<accession>A0A0C2XAM8</accession>
<sequence>MFPEINDTTILKSPTQAGFAWPREHLKQAAIYFKQALQLRASAPQIEKALPSEVFRCGKFCVFGEKGVVSSKWAQERLSSDARRDSSFVRVELLADSNAHDASLPDVPQHQVYYGQLIYVVHVTLGNYCLPGVTKDEPAILGIVQWCQGAVGDASVSPVWYKKMGSFKRPILQRYSALWVASQWGIDGASST</sequence>
<dbReference type="Proteomes" id="UP000054097">
    <property type="component" value="Unassembled WGS sequence"/>
</dbReference>
<dbReference type="OrthoDB" id="2404451at2759"/>
<name>A0A0C2XAM8_SERVB</name>
<reference evidence="2" key="2">
    <citation type="submission" date="2015-01" db="EMBL/GenBank/DDBJ databases">
        <title>Evolutionary Origins and Diversification of the Mycorrhizal Mutualists.</title>
        <authorList>
            <consortium name="DOE Joint Genome Institute"/>
            <consortium name="Mycorrhizal Genomics Consortium"/>
            <person name="Kohler A."/>
            <person name="Kuo A."/>
            <person name="Nagy L.G."/>
            <person name="Floudas D."/>
            <person name="Copeland A."/>
            <person name="Barry K.W."/>
            <person name="Cichocki N."/>
            <person name="Veneault-Fourrey C."/>
            <person name="LaButti K."/>
            <person name="Lindquist E.A."/>
            <person name="Lipzen A."/>
            <person name="Lundell T."/>
            <person name="Morin E."/>
            <person name="Murat C."/>
            <person name="Riley R."/>
            <person name="Ohm R."/>
            <person name="Sun H."/>
            <person name="Tunlid A."/>
            <person name="Henrissat B."/>
            <person name="Grigoriev I.V."/>
            <person name="Hibbett D.S."/>
            <person name="Martin F."/>
        </authorList>
    </citation>
    <scope>NUCLEOTIDE SEQUENCE [LARGE SCALE GENOMIC DNA]</scope>
    <source>
        <strain evidence="2">MAFF 305830</strain>
    </source>
</reference>